<evidence type="ECO:0000313" key="3">
    <source>
        <dbReference type="Proteomes" id="UP000236333"/>
    </source>
</evidence>
<sequence>MSPPADSHRCQPAPLNTRCPRFCHCGPPHTKITAKHGPAQPLRGWFSRPATPKRPAPCGAAALGPRLGMSGMPMARSCGGAPPDGGGLPRAAWRVGVVLDPSCRGEGVVMALLCGCLCSGRKCRAKMRPANVRQW</sequence>
<proteinExistence type="predicted"/>
<comment type="caution">
    <text evidence="2">The sequence shown here is derived from an EMBL/GenBank/DDBJ whole genome shotgun (WGS) entry which is preliminary data.</text>
</comment>
<evidence type="ECO:0000256" key="1">
    <source>
        <dbReference type="SAM" id="MobiDB-lite"/>
    </source>
</evidence>
<dbReference type="Proteomes" id="UP000236333">
    <property type="component" value="Unassembled WGS sequence"/>
</dbReference>
<accession>A0A2J8ADX9</accession>
<name>A0A2J8ADX9_9CHLO</name>
<dbReference type="EMBL" id="PGGS01000048">
    <property type="protein sequence ID" value="PNH10712.1"/>
    <property type="molecule type" value="Genomic_DNA"/>
</dbReference>
<keyword evidence="3" id="KW-1185">Reference proteome</keyword>
<dbReference type="AlphaFoldDB" id="A0A2J8ADX9"/>
<gene>
    <name evidence="2" type="ORF">TSOC_002509</name>
</gene>
<evidence type="ECO:0000313" key="2">
    <source>
        <dbReference type="EMBL" id="PNH10712.1"/>
    </source>
</evidence>
<feature type="region of interest" description="Disordered" evidence="1">
    <location>
        <begin position="34"/>
        <end position="62"/>
    </location>
</feature>
<reference evidence="2 3" key="1">
    <citation type="journal article" date="2017" name="Mol. Biol. Evol.">
        <title>The 4-celled Tetrabaena socialis nuclear genome reveals the essential components for genetic control of cell number at the origin of multicellularity in the volvocine lineage.</title>
        <authorList>
            <person name="Featherston J."/>
            <person name="Arakaki Y."/>
            <person name="Hanschen E.R."/>
            <person name="Ferris P.J."/>
            <person name="Michod R.E."/>
            <person name="Olson B.J.S.C."/>
            <person name="Nozaki H."/>
            <person name="Durand P.M."/>
        </authorList>
    </citation>
    <scope>NUCLEOTIDE SEQUENCE [LARGE SCALE GENOMIC DNA]</scope>
    <source>
        <strain evidence="2 3">NIES-571</strain>
    </source>
</reference>
<organism evidence="2 3">
    <name type="scientific">Tetrabaena socialis</name>
    <dbReference type="NCBI Taxonomy" id="47790"/>
    <lineage>
        <taxon>Eukaryota</taxon>
        <taxon>Viridiplantae</taxon>
        <taxon>Chlorophyta</taxon>
        <taxon>core chlorophytes</taxon>
        <taxon>Chlorophyceae</taxon>
        <taxon>CS clade</taxon>
        <taxon>Chlamydomonadales</taxon>
        <taxon>Tetrabaenaceae</taxon>
        <taxon>Tetrabaena</taxon>
    </lineage>
</organism>
<protein>
    <submittedName>
        <fullName evidence="2">Uncharacterized protein</fullName>
    </submittedName>
</protein>